<dbReference type="GO" id="GO:0016020">
    <property type="term" value="C:membrane"/>
    <property type="evidence" value="ECO:0007669"/>
    <property type="project" value="UniProtKB-UniRule"/>
</dbReference>
<keyword evidence="5" id="KW-1185">Reference proteome</keyword>
<feature type="chain" id="PRO_5025000618" evidence="2">
    <location>
        <begin position="26"/>
        <end position="290"/>
    </location>
</feature>
<dbReference type="PROSITE" id="PS51123">
    <property type="entry name" value="OMPA_2"/>
    <property type="match status" value="1"/>
</dbReference>
<feature type="signal peptide" evidence="2">
    <location>
        <begin position="1"/>
        <end position="25"/>
    </location>
</feature>
<name>A0A5P1RHE3_9GAMM</name>
<dbReference type="CDD" id="cd07185">
    <property type="entry name" value="OmpA_C-like"/>
    <property type="match status" value="1"/>
</dbReference>
<dbReference type="InterPro" id="IPR041544">
    <property type="entry name" value="MotY_N"/>
</dbReference>
<dbReference type="Proteomes" id="UP000324760">
    <property type="component" value="Chromosome"/>
</dbReference>
<accession>A0A5P1RHE3</accession>
<gene>
    <name evidence="4" type="ORF">F0U83_11900</name>
</gene>
<dbReference type="KEGG" id="ncu:F0U83_11900"/>
<dbReference type="SUPFAM" id="SSF103088">
    <property type="entry name" value="OmpA-like"/>
    <property type="match status" value="1"/>
</dbReference>
<dbReference type="PRINTS" id="PR01023">
    <property type="entry name" value="NAFLGMOTY"/>
</dbReference>
<evidence type="ECO:0000256" key="1">
    <source>
        <dbReference type="PROSITE-ProRule" id="PRU00473"/>
    </source>
</evidence>
<dbReference type="Pfam" id="PF00691">
    <property type="entry name" value="OmpA"/>
    <property type="match status" value="1"/>
</dbReference>
<dbReference type="Pfam" id="PF18393">
    <property type="entry name" value="MotY_N"/>
    <property type="match status" value="1"/>
</dbReference>
<dbReference type="AlphaFoldDB" id="A0A5P1RHE3"/>
<evidence type="ECO:0000259" key="3">
    <source>
        <dbReference type="PROSITE" id="PS51123"/>
    </source>
</evidence>
<dbReference type="Gene3D" id="3.30.1330.60">
    <property type="entry name" value="OmpA-like domain"/>
    <property type="match status" value="1"/>
</dbReference>
<dbReference type="InterPro" id="IPR006665">
    <property type="entry name" value="OmpA-like"/>
</dbReference>
<dbReference type="InterPro" id="IPR050330">
    <property type="entry name" value="Bact_OuterMem_StrucFunc"/>
</dbReference>
<keyword evidence="1" id="KW-0472">Membrane</keyword>
<protein>
    <submittedName>
        <fullName evidence="4">OmpA family protein</fullName>
    </submittedName>
</protein>
<dbReference type="EMBL" id="CP043869">
    <property type="protein sequence ID" value="QEQ98426.1"/>
    <property type="molecule type" value="Genomic_DNA"/>
</dbReference>
<evidence type="ECO:0000256" key="2">
    <source>
        <dbReference type="SAM" id="SignalP"/>
    </source>
</evidence>
<sequence>MLGLIIFKRSLCVLLLSLLAQGVGAVTFVADIDQSKWAVEASRFSCRLQQEIPSFGVASFFHEAGERAVFHLKPTQSNGLSGNVRLVAEASPWQPGTAPKVIGNIALKPNDKQIAVAADETGEMLVSLYRGMSPTFTITQWLGSAETVRVALSAANFQRSYDEFMACVEELLPVNYRQVARTAVLFPPAQWRLSDSTKERLELIALYMKTDPQVKSVYVDGHSDNAGRRLLNRDLSKQRAEEVTRFLIAQGIDEKAITTRYHGERYPVVANNSAANRARNRRVTIRLSRD</sequence>
<evidence type="ECO:0000313" key="5">
    <source>
        <dbReference type="Proteomes" id="UP000324760"/>
    </source>
</evidence>
<dbReference type="PANTHER" id="PTHR30329">
    <property type="entry name" value="STATOR ELEMENT OF FLAGELLAR MOTOR COMPLEX"/>
    <property type="match status" value="1"/>
</dbReference>
<dbReference type="InterPro" id="IPR036737">
    <property type="entry name" value="OmpA-like_sf"/>
</dbReference>
<reference evidence="4 5" key="1">
    <citation type="journal article" date="2019" name="Biochem. Eng. J.">
        <title>Metabolic engineering of the marine bacteria Neptunomonas concharum for the production of acetoin and meso-2,3-butanediol from acetate.</title>
        <authorList>
            <person name="Li W."/>
            <person name="Pu N."/>
            <person name="Liu C.-X."/>
            <person name="Yuan Q.-P."/>
            <person name="Li Z.-J."/>
        </authorList>
    </citation>
    <scope>NUCLEOTIDE SEQUENCE [LARGE SCALE GENOMIC DNA]</scope>
    <source>
        <strain evidence="4 5">JCM17730</strain>
    </source>
</reference>
<proteinExistence type="predicted"/>
<organism evidence="4 5">
    <name type="scientific">Neptunomonas concharum</name>
    <dbReference type="NCBI Taxonomy" id="1031538"/>
    <lineage>
        <taxon>Bacteria</taxon>
        <taxon>Pseudomonadati</taxon>
        <taxon>Pseudomonadota</taxon>
        <taxon>Gammaproteobacteria</taxon>
        <taxon>Oceanospirillales</taxon>
        <taxon>Oceanospirillaceae</taxon>
        <taxon>Neptunomonas</taxon>
    </lineage>
</organism>
<feature type="domain" description="OmpA-like" evidence="3">
    <location>
        <begin position="174"/>
        <end position="290"/>
    </location>
</feature>
<dbReference type="PANTHER" id="PTHR30329:SF17">
    <property type="entry name" value="LIPOPROTEIN YFIB-RELATED"/>
    <property type="match status" value="1"/>
</dbReference>
<dbReference type="Gene3D" id="2.60.40.2540">
    <property type="match status" value="1"/>
</dbReference>
<dbReference type="OrthoDB" id="6905929at2"/>
<keyword evidence="2" id="KW-0732">Signal</keyword>
<evidence type="ECO:0000313" key="4">
    <source>
        <dbReference type="EMBL" id="QEQ98426.1"/>
    </source>
</evidence>